<dbReference type="InterPro" id="IPR019076">
    <property type="entry name" value="Spore_lipoprot_YhcN/YlaJ-like"/>
</dbReference>
<sequence length="150" mass="17715">MKWGVFFMSAILLMGCNANEDQQDSKLALIKTTNPTPIQLEKKGPEVEKIKKEVERIDDIYDVAVIKDDHHILIAYKVKHLQRFRMKKIEAELNKRLEKEYKDEEFIVSSDYKIFLEVVRLREKIDSGTISEKEAQKRFNEILELKKEMA</sequence>
<protein>
    <submittedName>
        <fullName evidence="1">YhcN/YlaJ family sporulation lipoprotein</fullName>
    </submittedName>
</protein>
<evidence type="ECO:0000313" key="2">
    <source>
        <dbReference type="Proteomes" id="UP001387364"/>
    </source>
</evidence>
<dbReference type="PROSITE" id="PS51257">
    <property type="entry name" value="PROKAR_LIPOPROTEIN"/>
    <property type="match status" value="1"/>
</dbReference>
<dbReference type="RefSeq" id="WP_338753595.1">
    <property type="nucleotide sequence ID" value="NZ_CP147404.1"/>
</dbReference>
<accession>A0ABZ2N8G1</accession>
<gene>
    <name evidence="1" type="ORF">WDJ61_05145</name>
</gene>
<dbReference type="Pfam" id="PF09580">
    <property type="entry name" value="Spore_YhcN_YlaJ"/>
    <property type="match status" value="1"/>
</dbReference>
<evidence type="ECO:0000313" key="1">
    <source>
        <dbReference type="EMBL" id="WXB94017.1"/>
    </source>
</evidence>
<keyword evidence="2" id="KW-1185">Reference proteome</keyword>
<dbReference type="EMBL" id="CP147404">
    <property type="protein sequence ID" value="WXB94017.1"/>
    <property type="molecule type" value="Genomic_DNA"/>
</dbReference>
<keyword evidence="1" id="KW-0449">Lipoprotein</keyword>
<proteinExistence type="predicted"/>
<name>A0ABZ2N8G1_9BACI</name>
<reference evidence="1 2" key="1">
    <citation type="submission" date="2024-02" db="EMBL/GenBank/DDBJ databases">
        <title>Seven novel Bacillus-like species.</title>
        <authorList>
            <person name="Liu G."/>
        </authorList>
    </citation>
    <scope>NUCLEOTIDE SEQUENCE [LARGE SCALE GENOMIC DNA]</scope>
    <source>
        <strain evidence="1 2">FJAT-52991</strain>
    </source>
</reference>
<dbReference type="Proteomes" id="UP001387364">
    <property type="component" value="Chromosome"/>
</dbReference>
<organism evidence="1 2">
    <name type="scientific">Bacillus kandeliae</name>
    <dbReference type="NCBI Taxonomy" id="3129297"/>
    <lineage>
        <taxon>Bacteria</taxon>
        <taxon>Bacillati</taxon>
        <taxon>Bacillota</taxon>
        <taxon>Bacilli</taxon>
        <taxon>Bacillales</taxon>
        <taxon>Bacillaceae</taxon>
        <taxon>Bacillus</taxon>
    </lineage>
</organism>